<evidence type="ECO:0000256" key="5">
    <source>
        <dbReference type="SAM" id="Phobius"/>
    </source>
</evidence>
<keyword evidence="2 5" id="KW-0812">Transmembrane</keyword>
<dbReference type="GO" id="GO:0016020">
    <property type="term" value="C:membrane"/>
    <property type="evidence" value="ECO:0007669"/>
    <property type="project" value="UniProtKB-SubCell"/>
</dbReference>
<feature type="transmembrane region" description="Helical" evidence="5">
    <location>
        <begin position="62"/>
        <end position="80"/>
    </location>
</feature>
<feature type="transmembrane region" description="Helical" evidence="5">
    <location>
        <begin position="289"/>
        <end position="306"/>
    </location>
</feature>
<evidence type="ECO:0000313" key="6">
    <source>
        <dbReference type="EMBL" id="CAD9109489.1"/>
    </source>
</evidence>
<dbReference type="SMART" id="SM01417">
    <property type="entry name" value="Solute_trans_a"/>
    <property type="match status" value="1"/>
</dbReference>
<feature type="transmembrane region" description="Helical" evidence="5">
    <location>
        <begin position="92"/>
        <end position="111"/>
    </location>
</feature>
<dbReference type="EMBL" id="HBGE01019431">
    <property type="protein sequence ID" value="CAD9109489.1"/>
    <property type="molecule type" value="Transcribed_RNA"/>
</dbReference>
<comment type="subcellular location">
    <subcellularLocation>
        <location evidence="1">Membrane</location>
        <topology evidence="1">Multi-pass membrane protein</topology>
    </subcellularLocation>
</comment>
<feature type="transmembrane region" description="Helical" evidence="5">
    <location>
        <begin position="24"/>
        <end position="42"/>
    </location>
</feature>
<feature type="transmembrane region" description="Helical" evidence="5">
    <location>
        <begin position="175"/>
        <end position="195"/>
    </location>
</feature>
<feature type="transmembrane region" description="Helical" evidence="5">
    <location>
        <begin position="237"/>
        <end position="255"/>
    </location>
</feature>
<dbReference type="PANTHER" id="PTHR23423">
    <property type="entry name" value="ORGANIC SOLUTE TRANSPORTER-RELATED"/>
    <property type="match status" value="1"/>
</dbReference>
<dbReference type="Pfam" id="PF03619">
    <property type="entry name" value="Solute_trans_a"/>
    <property type="match status" value="1"/>
</dbReference>
<feature type="transmembrane region" description="Helical" evidence="5">
    <location>
        <begin position="201"/>
        <end position="225"/>
    </location>
</feature>
<evidence type="ECO:0000256" key="1">
    <source>
        <dbReference type="ARBA" id="ARBA00004141"/>
    </source>
</evidence>
<evidence type="ECO:0000256" key="3">
    <source>
        <dbReference type="ARBA" id="ARBA00022989"/>
    </source>
</evidence>
<sequence>MSLGATLPEFVSSCWDLQPSKLKVALGGGGVCFLLTIAVVLVHRRELLAEPISMRRAYYMRIAYTPVVFAATAYLALWSPSSILLSATLQKFYEALTLSTFGMLLFLLLWAESQAALAPGSEESKAEVVVRALAMQGPRSHWSAPPLGCCFRPCLPEHDLSVRSLSTMFLLVRQFVLLTPAVGILGMVFLTAFQLDWLARALWYMKMALLTSSLLCLYGLFVTYWSTHDLLHRWNTTSKFVAIKVVLVVMAYQEFLLEHVGPRILKDRNSCFKSAGFHVLEWEAVECRYWSMFLLTIEMMFMALALRRAFPAKELRQPIQEVHHAFLDMELTRAKQDEGLEEALIKA</sequence>
<reference evidence="6" key="1">
    <citation type="submission" date="2021-01" db="EMBL/GenBank/DDBJ databases">
        <authorList>
            <person name="Corre E."/>
            <person name="Pelletier E."/>
            <person name="Niang G."/>
            <person name="Scheremetjew M."/>
            <person name="Finn R."/>
            <person name="Kale V."/>
            <person name="Holt S."/>
            <person name="Cochrane G."/>
            <person name="Meng A."/>
            <person name="Brown T."/>
            <person name="Cohen L."/>
        </authorList>
    </citation>
    <scope>NUCLEOTIDE SEQUENCE</scope>
    <source>
        <strain evidence="6">OF101</strain>
    </source>
</reference>
<keyword evidence="4 5" id="KW-0472">Membrane</keyword>
<gene>
    <name evidence="6" type="ORF">ACAT0790_LOCUS11645</name>
</gene>
<proteinExistence type="predicted"/>
<evidence type="ECO:0000256" key="2">
    <source>
        <dbReference type="ARBA" id="ARBA00022692"/>
    </source>
</evidence>
<organism evidence="6">
    <name type="scientific">Alexandrium catenella</name>
    <name type="common">Red tide dinoflagellate</name>
    <name type="synonym">Gonyaulax catenella</name>
    <dbReference type="NCBI Taxonomy" id="2925"/>
    <lineage>
        <taxon>Eukaryota</taxon>
        <taxon>Sar</taxon>
        <taxon>Alveolata</taxon>
        <taxon>Dinophyceae</taxon>
        <taxon>Gonyaulacales</taxon>
        <taxon>Pyrocystaceae</taxon>
        <taxon>Alexandrium</taxon>
    </lineage>
</organism>
<accession>A0A7S1LNZ4</accession>
<evidence type="ECO:0000256" key="4">
    <source>
        <dbReference type="ARBA" id="ARBA00023136"/>
    </source>
</evidence>
<keyword evidence="3 5" id="KW-1133">Transmembrane helix</keyword>
<name>A0A7S1LNZ4_ALECA</name>
<protein>
    <submittedName>
        <fullName evidence="6">Uncharacterized protein</fullName>
    </submittedName>
</protein>
<dbReference type="InterPro" id="IPR005178">
    <property type="entry name" value="Ostalpha/TMEM184C"/>
</dbReference>
<dbReference type="AlphaFoldDB" id="A0A7S1LNZ4"/>